<dbReference type="Pfam" id="PF01822">
    <property type="entry name" value="WSC"/>
    <property type="match status" value="1"/>
</dbReference>
<protein>
    <recommendedName>
        <fullName evidence="2">WSC domain-containing protein</fullName>
    </recommendedName>
</protein>
<dbReference type="EMBL" id="CAOQHR010000006">
    <property type="protein sequence ID" value="CAI6336135.1"/>
    <property type="molecule type" value="Genomic_DNA"/>
</dbReference>
<dbReference type="Proteomes" id="UP001152607">
    <property type="component" value="Unassembled WGS sequence"/>
</dbReference>
<evidence type="ECO:0000256" key="1">
    <source>
        <dbReference type="SAM" id="MobiDB-lite"/>
    </source>
</evidence>
<dbReference type="InterPro" id="IPR002889">
    <property type="entry name" value="WSC_carb-bd"/>
</dbReference>
<sequence>MDPNTPSHQSDPAAVARVKSLRAILGAPLPNLQNTNLTASWTGRASDIPKHRPAQNIPQDPDDTNPLPLSLLYIHRPPHSITCILCKNSFHSTTRMKSVGIKILGCGMYMHVGCFEEECKGPPENVGAKGDGKCGDSGSGSGSDSGSGGDSGLDFSGNKHRGCFVASKPVGGKTQRLLGTAAKEQRVGDLTWQSCRNFCRTETASNGGKPWKYFGIEYGRDCRCSNKLYYSVTDEPAKCTSRASGNSQQRGGGKNYVDVWEMSGGSVCFSRCSLRLECSMLCNCLLFCFDPG</sequence>
<keyword evidence="4" id="KW-1185">Reference proteome</keyword>
<accession>A0A9W4UHN7</accession>
<reference evidence="3" key="1">
    <citation type="submission" date="2023-01" db="EMBL/GenBank/DDBJ databases">
        <authorList>
            <person name="Van Ghelder C."/>
            <person name="Rancurel C."/>
        </authorList>
    </citation>
    <scope>NUCLEOTIDE SEQUENCE</scope>
    <source>
        <strain evidence="3">CNCM I-4278</strain>
    </source>
</reference>
<comment type="caution">
    <text evidence="3">The sequence shown here is derived from an EMBL/GenBank/DDBJ whole genome shotgun (WGS) entry which is preliminary data.</text>
</comment>
<dbReference type="AlphaFoldDB" id="A0A9W4UHN7"/>
<evidence type="ECO:0000313" key="3">
    <source>
        <dbReference type="EMBL" id="CAI6336135.1"/>
    </source>
</evidence>
<feature type="domain" description="WSC" evidence="2">
    <location>
        <begin position="157"/>
        <end position="263"/>
    </location>
</feature>
<evidence type="ECO:0000313" key="4">
    <source>
        <dbReference type="Proteomes" id="UP001152607"/>
    </source>
</evidence>
<proteinExistence type="predicted"/>
<gene>
    <name evidence="3" type="ORF">PDIGIT_LOCUS9227</name>
</gene>
<dbReference type="OrthoDB" id="2019572at2759"/>
<feature type="region of interest" description="Disordered" evidence="1">
    <location>
        <begin position="127"/>
        <end position="151"/>
    </location>
</feature>
<name>A0A9W4UHN7_9PLEO</name>
<organism evidence="3 4">
    <name type="scientific">Periconia digitata</name>
    <dbReference type="NCBI Taxonomy" id="1303443"/>
    <lineage>
        <taxon>Eukaryota</taxon>
        <taxon>Fungi</taxon>
        <taxon>Dikarya</taxon>
        <taxon>Ascomycota</taxon>
        <taxon>Pezizomycotina</taxon>
        <taxon>Dothideomycetes</taxon>
        <taxon>Pleosporomycetidae</taxon>
        <taxon>Pleosporales</taxon>
        <taxon>Massarineae</taxon>
        <taxon>Periconiaceae</taxon>
        <taxon>Periconia</taxon>
    </lineage>
</organism>
<dbReference type="PROSITE" id="PS51212">
    <property type="entry name" value="WSC"/>
    <property type="match status" value="1"/>
</dbReference>
<evidence type="ECO:0000259" key="2">
    <source>
        <dbReference type="PROSITE" id="PS51212"/>
    </source>
</evidence>
<feature type="compositionally biased region" description="Gly residues" evidence="1">
    <location>
        <begin position="135"/>
        <end position="151"/>
    </location>
</feature>